<dbReference type="FunFam" id="3.40.50.300:FF:000224">
    <property type="entry name" value="Energy-coupling factor transporter ATP-binding protein EcfA"/>
    <property type="match status" value="1"/>
</dbReference>
<dbReference type="GO" id="GO:0016887">
    <property type="term" value="F:ATP hydrolysis activity"/>
    <property type="evidence" value="ECO:0007669"/>
    <property type="project" value="InterPro"/>
</dbReference>
<evidence type="ECO:0000256" key="4">
    <source>
        <dbReference type="ARBA" id="ARBA00022475"/>
    </source>
</evidence>
<reference evidence="11" key="1">
    <citation type="submission" date="2014-07" db="EMBL/GenBank/DDBJ databases">
        <authorList>
            <person name="Wibberg D."/>
        </authorList>
    </citation>
    <scope>NUCLEOTIDE SEQUENCE [LARGE SCALE GENOMIC DNA]</scope>
    <source>
        <strain evidence="11">DG5</strain>
    </source>
</reference>
<keyword evidence="11" id="KW-1185">Reference proteome</keyword>
<dbReference type="InterPro" id="IPR003439">
    <property type="entry name" value="ABC_transporter-like_ATP-bd"/>
</dbReference>
<keyword evidence="3" id="KW-0813">Transport</keyword>
<dbReference type="PATRIC" id="fig|29343.3.peg.1228"/>
<organism evidence="10 11">
    <name type="scientific">[Clostridium] cellulosi</name>
    <dbReference type="NCBI Taxonomy" id="29343"/>
    <lineage>
        <taxon>Bacteria</taxon>
        <taxon>Bacillati</taxon>
        <taxon>Bacillota</taxon>
        <taxon>Clostridia</taxon>
        <taxon>Eubacteriales</taxon>
        <taxon>Oscillospiraceae</taxon>
        <taxon>Oscillospiraceae incertae sedis</taxon>
    </lineage>
</organism>
<dbReference type="CDD" id="cd03225">
    <property type="entry name" value="ABC_cobalt_CbiO_domain1"/>
    <property type="match status" value="1"/>
</dbReference>
<dbReference type="Pfam" id="PF00005">
    <property type="entry name" value="ABC_tran"/>
    <property type="match status" value="1"/>
</dbReference>
<dbReference type="SUPFAM" id="SSF52540">
    <property type="entry name" value="P-loop containing nucleoside triphosphate hydrolases"/>
    <property type="match status" value="1"/>
</dbReference>
<evidence type="ECO:0000259" key="9">
    <source>
        <dbReference type="PROSITE" id="PS50893"/>
    </source>
</evidence>
<dbReference type="EMBL" id="LM995447">
    <property type="protein sequence ID" value="CDZ24286.1"/>
    <property type="molecule type" value="Genomic_DNA"/>
</dbReference>
<dbReference type="PANTHER" id="PTHR43553">
    <property type="entry name" value="HEAVY METAL TRANSPORTER"/>
    <property type="match status" value="1"/>
</dbReference>
<evidence type="ECO:0000256" key="7">
    <source>
        <dbReference type="ARBA" id="ARBA00022967"/>
    </source>
</evidence>
<dbReference type="GO" id="GO:0043190">
    <property type="term" value="C:ATP-binding cassette (ABC) transporter complex"/>
    <property type="evidence" value="ECO:0007669"/>
    <property type="project" value="TreeGrafter"/>
</dbReference>
<sequence length="247" mass="27598">MDGKREIFNLDNVSFSYQDKKALDKISFKIQSGEKVCILGANGCGKTTLLRILAGIAVPESGTFTAFGSKITKEYFENDRLSCEYHRRIGFIFQDSDAQLFCSTVKDEIAFGPLQYGLSIDEVNRRVYDAASLLEIENLLDRAPFFLSGGEKKKTAVAAVLAINPEVLILDEPTDGLDPKSQRFLVDLLIKLNKAGKTLITSTHNLDLVGELSDRCILFDEEHRIAADEPTEKLLKNTDLLRRVNFI</sequence>
<proteinExistence type="inferred from homology"/>
<feature type="domain" description="ABC transporter" evidence="9">
    <location>
        <begin position="8"/>
        <end position="246"/>
    </location>
</feature>
<name>A0A078KKS1_9FIRM</name>
<evidence type="ECO:0000256" key="6">
    <source>
        <dbReference type="ARBA" id="ARBA00022840"/>
    </source>
</evidence>
<dbReference type="STRING" id="29343.CCDG5_1171"/>
<dbReference type="InterPro" id="IPR050095">
    <property type="entry name" value="ECF_ABC_transporter_ATP-bd"/>
</dbReference>
<dbReference type="KEGG" id="ccel:CCDG5_1171"/>
<dbReference type="GO" id="GO:0042626">
    <property type="term" value="F:ATPase-coupled transmembrane transporter activity"/>
    <property type="evidence" value="ECO:0007669"/>
    <property type="project" value="TreeGrafter"/>
</dbReference>
<comment type="subcellular location">
    <subcellularLocation>
        <location evidence="1">Cell membrane</location>
        <topology evidence="1">Peripheral membrane protein</topology>
    </subcellularLocation>
</comment>
<keyword evidence="7" id="KW-1278">Translocase</keyword>
<evidence type="ECO:0000256" key="2">
    <source>
        <dbReference type="ARBA" id="ARBA00005417"/>
    </source>
</evidence>
<dbReference type="PROSITE" id="PS50893">
    <property type="entry name" value="ABC_TRANSPORTER_2"/>
    <property type="match status" value="1"/>
</dbReference>
<evidence type="ECO:0000256" key="5">
    <source>
        <dbReference type="ARBA" id="ARBA00022741"/>
    </source>
</evidence>
<keyword evidence="5" id="KW-0547">Nucleotide-binding</keyword>
<evidence type="ECO:0000256" key="3">
    <source>
        <dbReference type="ARBA" id="ARBA00022448"/>
    </source>
</evidence>
<evidence type="ECO:0000256" key="1">
    <source>
        <dbReference type="ARBA" id="ARBA00004202"/>
    </source>
</evidence>
<keyword evidence="4" id="KW-1003">Cell membrane</keyword>
<keyword evidence="8" id="KW-0472">Membrane</keyword>
<dbReference type="InterPro" id="IPR015856">
    <property type="entry name" value="ABC_transpr_CbiO/EcfA_su"/>
</dbReference>
<dbReference type="AlphaFoldDB" id="A0A078KKS1"/>
<dbReference type="InterPro" id="IPR027417">
    <property type="entry name" value="P-loop_NTPase"/>
</dbReference>
<dbReference type="Gene3D" id="3.40.50.300">
    <property type="entry name" value="P-loop containing nucleotide triphosphate hydrolases"/>
    <property type="match status" value="1"/>
</dbReference>
<evidence type="ECO:0000313" key="11">
    <source>
        <dbReference type="Proteomes" id="UP000032431"/>
    </source>
</evidence>
<keyword evidence="10" id="KW-0378">Hydrolase</keyword>
<keyword evidence="6 10" id="KW-0067">ATP-binding</keyword>
<dbReference type="Proteomes" id="UP000032431">
    <property type="component" value="Chromosome I"/>
</dbReference>
<dbReference type="SMART" id="SM00382">
    <property type="entry name" value="AAA"/>
    <property type="match status" value="1"/>
</dbReference>
<dbReference type="InterPro" id="IPR003593">
    <property type="entry name" value="AAA+_ATPase"/>
</dbReference>
<gene>
    <name evidence="10" type="ORF">CCDG5_1171</name>
</gene>
<dbReference type="EC" id="3.6.3.-" evidence="10"/>
<dbReference type="GO" id="GO:0005524">
    <property type="term" value="F:ATP binding"/>
    <property type="evidence" value="ECO:0007669"/>
    <property type="project" value="UniProtKB-KW"/>
</dbReference>
<comment type="similarity">
    <text evidence="2">Belongs to the ABC transporter superfamily.</text>
</comment>
<evidence type="ECO:0000256" key="8">
    <source>
        <dbReference type="ARBA" id="ARBA00023136"/>
    </source>
</evidence>
<dbReference type="PANTHER" id="PTHR43553:SF24">
    <property type="entry name" value="ENERGY-COUPLING FACTOR TRANSPORTER ATP-BINDING PROTEIN ECFA1"/>
    <property type="match status" value="1"/>
</dbReference>
<accession>A0A078KKS1</accession>
<protein>
    <submittedName>
        <fullName evidence="10">Putative ABC transporter ATP-binding protein CA_C0773</fullName>
        <ecNumber evidence="10">3.6.3.-</ecNumber>
    </submittedName>
</protein>
<evidence type="ECO:0000313" key="10">
    <source>
        <dbReference type="EMBL" id="CDZ24286.1"/>
    </source>
</evidence>
<dbReference type="HOGENOM" id="CLU_000604_1_22_9"/>